<dbReference type="InterPro" id="IPR050509">
    <property type="entry name" value="CoA-transferase_III"/>
</dbReference>
<organism evidence="1 2">
    <name type="scientific">Rhodococcus wratislaviensis NBRC 100605</name>
    <dbReference type="NCBI Taxonomy" id="1219028"/>
    <lineage>
        <taxon>Bacteria</taxon>
        <taxon>Bacillati</taxon>
        <taxon>Actinomycetota</taxon>
        <taxon>Actinomycetes</taxon>
        <taxon>Mycobacteriales</taxon>
        <taxon>Nocardiaceae</taxon>
        <taxon>Rhodococcus</taxon>
    </lineage>
</organism>
<dbReference type="Gene3D" id="3.30.1540.10">
    <property type="entry name" value="formyl-coa transferase, domain 3"/>
    <property type="match status" value="1"/>
</dbReference>
<dbReference type="Pfam" id="PF02515">
    <property type="entry name" value="CoA_transf_3"/>
    <property type="match status" value="1"/>
</dbReference>
<dbReference type="InterPro" id="IPR003673">
    <property type="entry name" value="CoA-Trfase_fam_III"/>
</dbReference>
<dbReference type="GO" id="GO:0003824">
    <property type="term" value="F:catalytic activity"/>
    <property type="evidence" value="ECO:0007669"/>
    <property type="project" value="InterPro"/>
</dbReference>
<reference evidence="1 2" key="1">
    <citation type="submission" date="2014-02" db="EMBL/GenBank/DDBJ databases">
        <title>Whole genome shotgun sequence of Rhodococcus wratislaviensis NBRC 100605.</title>
        <authorList>
            <person name="Hosoyama A."/>
            <person name="Tsuchikane K."/>
            <person name="Yoshida I."/>
            <person name="Ohji S."/>
            <person name="Ichikawa N."/>
            <person name="Yamazoe A."/>
            <person name="Fujita N."/>
        </authorList>
    </citation>
    <scope>NUCLEOTIDE SEQUENCE [LARGE SCALE GENOMIC DNA]</scope>
    <source>
        <strain evidence="1 2">NBRC 100605</strain>
    </source>
</reference>
<comment type="caution">
    <text evidence="1">The sequence shown here is derived from an EMBL/GenBank/DDBJ whole genome shotgun (WGS) entry which is preliminary data.</text>
</comment>
<dbReference type="PANTHER" id="PTHR48228:SF5">
    <property type="entry name" value="ALPHA-METHYLACYL-COA RACEMASE"/>
    <property type="match status" value="1"/>
</dbReference>
<gene>
    <name evidence="1" type="ORF">RW1_005_01550</name>
</gene>
<dbReference type="EMBL" id="BAWF01000005">
    <property type="protein sequence ID" value="GAF43046.1"/>
    <property type="molecule type" value="Genomic_DNA"/>
</dbReference>
<proteinExistence type="predicted"/>
<keyword evidence="2" id="KW-1185">Reference proteome</keyword>
<dbReference type="SUPFAM" id="SSF89796">
    <property type="entry name" value="CoA-transferase family III (CaiB/BaiF)"/>
    <property type="match status" value="1"/>
</dbReference>
<dbReference type="Gene3D" id="3.40.50.10540">
    <property type="entry name" value="Crotonobetainyl-coa:carnitine coa-transferase, domain 1"/>
    <property type="match status" value="1"/>
</dbReference>
<sequence>MGYEVSKMKGDQVPNGPLVGLRVIELSGIGPGPFAASMLADLGAEVIRVDRPGGSGTGMPEHLDTLRRSRRSIVLDLGDVRGVAALLGLVEKADVLIEGYRPGVAERLGFGPDVCAERNPRLVYGRMTGWGQDGERAQQAGHDINYIAVTGALHAMGRRGEAPAIPLNLVGDFGGGALYLVVGILSSLHERSRSGTGQVVDAAIVDGVTHMTALFHGMLAAGQWRDERGVNVLDSGAPWYDTYETADGEYVAVGAIESKFYRELMDTLGLDPDLARREDRLAWPKIRRELSEAFSRRGRAEWVEIFGGRDACVSPVLSLTEAVECKTATARDTFVEVGGVVQPAPAPRFSRTPGAVSSAPPVLGQHTVKVLHEWGIGNVDALIDAGVAVQS</sequence>
<dbReference type="AlphaFoldDB" id="X0PZ65"/>
<protein>
    <submittedName>
        <fullName evidence="1">Putative fatty acid-CoA racemase</fullName>
    </submittedName>
</protein>
<dbReference type="InterPro" id="IPR044855">
    <property type="entry name" value="CoA-Trfase_III_dom3_sf"/>
</dbReference>
<evidence type="ECO:0000313" key="1">
    <source>
        <dbReference type="EMBL" id="GAF43046.1"/>
    </source>
</evidence>
<dbReference type="PANTHER" id="PTHR48228">
    <property type="entry name" value="SUCCINYL-COA--D-CITRAMALATE COA-TRANSFERASE"/>
    <property type="match status" value="1"/>
</dbReference>
<dbReference type="Proteomes" id="UP000019491">
    <property type="component" value="Unassembled WGS sequence"/>
</dbReference>
<name>X0PZ65_RHOWR</name>
<dbReference type="InterPro" id="IPR023606">
    <property type="entry name" value="CoA-Trfase_III_dom_1_sf"/>
</dbReference>
<evidence type="ECO:0000313" key="2">
    <source>
        <dbReference type="Proteomes" id="UP000019491"/>
    </source>
</evidence>
<accession>X0PZ65</accession>